<evidence type="ECO:0000259" key="1">
    <source>
        <dbReference type="Pfam" id="PF12633"/>
    </source>
</evidence>
<dbReference type="PIRSF" id="PIRSF001444">
    <property type="entry name" value="Adenylate_cycl"/>
    <property type="match status" value="1"/>
</dbReference>
<feature type="domain" description="Adenylate cyclase class-I N-terminal" evidence="1">
    <location>
        <begin position="11"/>
        <end position="198"/>
    </location>
</feature>
<dbReference type="GO" id="GO:0004016">
    <property type="term" value="F:adenylate cyclase activity"/>
    <property type="evidence" value="ECO:0007669"/>
    <property type="project" value="InterPro"/>
</dbReference>
<dbReference type="Pfam" id="PF12633">
    <property type="entry name" value="Adenyl_cycl_N"/>
    <property type="match status" value="1"/>
</dbReference>
<dbReference type="STRING" id="83771.SAMN02910357_01000"/>
<gene>
    <name evidence="2" type="ORF">SAMN02745213_00070</name>
</gene>
<dbReference type="PANTHER" id="PTHR38760">
    <property type="entry name" value="ADENYLATE CYCLASE"/>
    <property type="match status" value="1"/>
</dbReference>
<accession>A0A1T4UVI6</accession>
<organism evidence="2 3">
    <name type="scientific">Succinivibrio dextrinosolvens DSM 3072</name>
    <dbReference type="NCBI Taxonomy" id="1123324"/>
    <lineage>
        <taxon>Bacteria</taxon>
        <taxon>Pseudomonadati</taxon>
        <taxon>Pseudomonadota</taxon>
        <taxon>Gammaproteobacteria</taxon>
        <taxon>Aeromonadales</taxon>
        <taxon>Succinivibrionaceae</taxon>
        <taxon>Succinivibrio</taxon>
    </lineage>
</organism>
<dbReference type="RefSeq" id="WP_078927743.1">
    <property type="nucleotide sequence ID" value="NZ_FUXX01000001.1"/>
</dbReference>
<proteinExistence type="predicted"/>
<dbReference type="GO" id="GO:0006171">
    <property type="term" value="P:cAMP biosynthetic process"/>
    <property type="evidence" value="ECO:0007669"/>
    <property type="project" value="InterPro"/>
</dbReference>
<dbReference type="Proteomes" id="UP000242432">
    <property type="component" value="Unassembled WGS sequence"/>
</dbReference>
<sequence>MDKAQFERRFSKVSSFNRGRFAIARQIMTKNVNEVLDLVPILINYNHPAIPGYRENGVPYGIDMFTPNDFQRSYLRQRGIDPDAPSSSFWPVYALYAMGSTSSIAQGQKSDLDIWVCVSKDLPHFEMNLLAEKCKFISSFCKALGADVNLFVTAENRFISGEHGTMDTEDCGSAQSLFLLDEFYRSSFRICGRYIVWYMISLEDELRDYAGEAEKFYELDFLIKDQWFDFGSVAKCSPVEYFGSGMWLVYKGIDHPFKAVLKILLMEAYASEYTNTMLLSMELKSSIISSRSFGLGHDSYYILYKKVSKYLSKINDIERLNLVRRCFYLKLLEAVDGQQKSTFLTRRKTLLRRVAALWNWSRNYIDDISSKKNWNVSSLRLIQTQLQESLLKSYKALLRFSVTHGIEYAITSDDAGVLSRKIYASIDKYPGKIMQIYKEASSFMEEETLTLVLPSPNTVCRHGWHVYPCDRNSLDLLSTKVVYIAPRAVEMVAWLTVNNVLSNRTKVYVCGSNSTVDFKKIKRLSDDIKRFFFSKTIHVREDDLRQARNIVKSMIVINFENDFTRKFMISNSDLELGDTLSCGRQKMCLVGSIDVISLNSWGEITSHSYSDGELGVVELLASILRGSSITDSHRDMIDFDNRVKVCSYSSEHGDLIRYDLESTIKGILGCFSDYESTYVFNVSHNTYEARVSDNKNDVSIIRRSMFRASDDDVTILSRFGMRPEYALQVPASVEHHATLGIMQYFFAREDEGWKIYIVNERNEVKIFYGFNGSRASLVNSINRYYTALSDANSTKSTLNFNLPQYFVLGNDQKSIHPFTISNK</sequence>
<keyword evidence="3" id="KW-1185">Reference proteome</keyword>
<evidence type="ECO:0000313" key="2">
    <source>
        <dbReference type="EMBL" id="SKA56739.1"/>
    </source>
</evidence>
<evidence type="ECO:0000313" key="3">
    <source>
        <dbReference type="Proteomes" id="UP000242432"/>
    </source>
</evidence>
<dbReference type="InterPro" id="IPR024685">
    <property type="entry name" value="Adenylate_cyclase_1_N"/>
</dbReference>
<protein>
    <submittedName>
        <fullName evidence="2">Adenylate cyclase, class 1</fullName>
    </submittedName>
</protein>
<dbReference type="PANTHER" id="PTHR38760:SF1">
    <property type="entry name" value="ADENYLATE CYCLASE"/>
    <property type="match status" value="1"/>
</dbReference>
<dbReference type="AlphaFoldDB" id="A0A1T4UVI6"/>
<dbReference type="EMBL" id="FUXX01000001">
    <property type="protein sequence ID" value="SKA56739.1"/>
    <property type="molecule type" value="Genomic_DNA"/>
</dbReference>
<dbReference type="Pfam" id="PF01295">
    <property type="entry name" value="Adenylate_cycl"/>
    <property type="match status" value="1"/>
</dbReference>
<reference evidence="3" key="1">
    <citation type="submission" date="2017-02" db="EMBL/GenBank/DDBJ databases">
        <authorList>
            <person name="Varghese N."/>
            <person name="Submissions S."/>
        </authorList>
    </citation>
    <scope>NUCLEOTIDE SEQUENCE [LARGE SCALE GENOMIC DNA]</scope>
    <source>
        <strain evidence="3">DSM 3072</strain>
    </source>
</reference>
<name>A0A1T4UVI6_9GAMM</name>
<dbReference type="InterPro" id="IPR000274">
    <property type="entry name" value="Adenylate_cyclase_1"/>
</dbReference>